<evidence type="ECO:0000313" key="3">
    <source>
        <dbReference type="EMBL" id="SHG74106.1"/>
    </source>
</evidence>
<dbReference type="Proteomes" id="UP000243255">
    <property type="component" value="Unassembled WGS sequence"/>
</dbReference>
<dbReference type="EMBL" id="FQWX01000006">
    <property type="protein sequence ID" value="SHG74106.1"/>
    <property type="molecule type" value="Genomic_DNA"/>
</dbReference>
<name>A0A1M5MA29_9FIRM</name>
<evidence type="ECO:0000256" key="1">
    <source>
        <dbReference type="ARBA" id="ARBA00022729"/>
    </source>
</evidence>
<dbReference type="SMART" id="SM00062">
    <property type="entry name" value="PBPb"/>
    <property type="match status" value="1"/>
</dbReference>
<dbReference type="Gene3D" id="3.40.190.10">
    <property type="entry name" value="Periplasmic binding protein-like II"/>
    <property type="match status" value="2"/>
</dbReference>
<dbReference type="STRING" id="1121321.SAMN04488530_10689"/>
<evidence type="ECO:0000313" key="4">
    <source>
        <dbReference type="Proteomes" id="UP000243255"/>
    </source>
</evidence>
<dbReference type="PROSITE" id="PS51257">
    <property type="entry name" value="PROKAR_LIPOPROTEIN"/>
    <property type="match status" value="1"/>
</dbReference>
<dbReference type="OrthoDB" id="9775197at2"/>
<proteinExistence type="predicted"/>
<dbReference type="SUPFAM" id="SSF53850">
    <property type="entry name" value="Periplasmic binding protein-like II"/>
    <property type="match status" value="1"/>
</dbReference>
<organism evidence="3 4">
    <name type="scientific">Asaccharospora irregularis DSM 2635</name>
    <dbReference type="NCBI Taxonomy" id="1121321"/>
    <lineage>
        <taxon>Bacteria</taxon>
        <taxon>Bacillati</taxon>
        <taxon>Bacillota</taxon>
        <taxon>Clostridia</taxon>
        <taxon>Peptostreptococcales</taxon>
        <taxon>Peptostreptococcaceae</taxon>
        <taxon>Asaccharospora</taxon>
    </lineage>
</organism>
<gene>
    <name evidence="3" type="ORF">SAMN04488530_10689</name>
</gene>
<reference evidence="4" key="1">
    <citation type="submission" date="2016-11" db="EMBL/GenBank/DDBJ databases">
        <authorList>
            <person name="Varghese N."/>
            <person name="Submissions S."/>
        </authorList>
    </citation>
    <scope>NUCLEOTIDE SEQUENCE [LARGE SCALE GENOMIC DNA]</scope>
    <source>
        <strain evidence="4">DSM 2635</strain>
    </source>
</reference>
<evidence type="ECO:0000259" key="2">
    <source>
        <dbReference type="SMART" id="SM00062"/>
    </source>
</evidence>
<dbReference type="PANTHER" id="PTHR35936:SF34">
    <property type="entry name" value="ABC TRANSPORTER EXTRACELLULAR-BINDING PROTEIN YCKB-RELATED"/>
    <property type="match status" value="1"/>
</dbReference>
<dbReference type="InterPro" id="IPR001638">
    <property type="entry name" value="Solute-binding_3/MltF_N"/>
</dbReference>
<dbReference type="AlphaFoldDB" id="A0A1M5MA29"/>
<sequence>MKKRRLLYLLIAVLGTMFLFGCSKEEAKKEDSTKEEKSTIAELEDGELKIGLCPEYPPFESLTDSGDMEGFDISLAKAIGEELGVKVTFVNTPWEGLVPGLNNGDFDMIMSAMSPEEATSATDAVNLSDAYYELGDAIAIKKGDTSIKSQKDLADKIVGVQAACTAEEAAKGLDSKGIKVKELKSYNRNAEAFAELENGRIQAVVVSFPYAVTQSKEGGNFDVVNDPLQKADLVAVMKKGSDDFTAKFNDALKSVKDSGKYADIEKEWLSVK</sequence>
<keyword evidence="1" id="KW-0732">Signal</keyword>
<dbReference type="Pfam" id="PF00497">
    <property type="entry name" value="SBP_bac_3"/>
    <property type="match status" value="1"/>
</dbReference>
<dbReference type="RefSeq" id="WP_073124687.1">
    <property type="nucleotide sequence ID" value="NZ_BAABCH010000022.1"/>
</dbReference>
<dbReference type="PANTHER" id="PTHR35936">
    <property type="entry name" value="MEMBRANE-BOUND LYTIC MUREIN TRANSGLYCOSYLASE F"/>
    <property type="match status" value="1"/>
</dbReference>
<keyword evidence="4" id="KW-1185">Reference proteome</keyword>
<protein>
    <submittedName>
        <fullName evidence="3">Amino acid ABC transporter substrate-binding protein, PAAT family</fullName>
    </submittedName>
</protein>
<accession>A0A1M5MA29</accession>
<feature type="domain" description="Solute-binding protein family 3/N-terminal" evidence="2">
    <location>
        <begin position="47"/>
        <end position="272"/>
    </location>
</feature>